<dbReference type="PANTHER" id="PTHR20974">
    <property type="entry name" value="UPF0585 PROTEIN CG18661"/>
    <property type="match status" value="1"/>
</dbReference>
<comment type="caution">
    <text evidence="1">The sequence shown here is derived from an EMBL/GenBank/DDBJ whole genome shotgun (WGS) entry which is preliminary data.</text>
</comment>
<reference evidence="2" key="1">
    <citation type="submission" date="2017-05" db="EMBL/GenBank/DDBJ databases">
        <authorList>
            <person name="Lin X."/>
        </authorList>
    </citation>
    <scope>NUCLEOTIDE SEQUENCE [LARGE SCALE GENOMIC DNA]</scope>
    <source>
        <strain evidence="2">JLT2012</strain>
    </source>
</reference>
<evidence type="ECO:0000313" key="2">
    <source>
        <dbReference type="Proteomes" id="UP000198462"/>
    </source>
</evidence>
<keyword evidence="1" id="KW-0808">Transferase</keyword>
<keyword evidence="2" id="KW-1185">Reference proteome</keyword>
<dbReference type="AlphaFoldDB" id="A0A219B596"/>
<dbReference type="Pfam" id="PF06080">
    <property type="entry name" value="DUF938"/>
    <property type="match status" value="1"/>
</dbReference>
<dbReference type="InterPro" id="IPR029063">
    <property type="entry name" value="SAM-dependent_MTases_sf"/>
</dbReference>
<name>A0A219B596_9SPHN</name>
<keyword evidence="1" id="KW-0489">Methyltransferase</keyword>
<dbReference type="PANTHER" id="PTHR20974:SF0">
    <property type="entry name" value="UPF0585 PROTEIN CG18661"/>
    <property type="match status" value="1"/>
</dbReference>
<dbReference type="Proteomes" id="UP000198462">
    <property type="component" value="Unassembled WGS sequence"/>
</dbReference>
<gene>
    <name evidence="1" type="ORF">B5C34_08620</name>
</gene>
<dbReference type="RefSeq" id="WP_088712289.1">
    <property type="nucleotide sequence ID" value="NZ_NFZT01000001.1"/>
</dbReference>
<protein>
    <submittedName>
        <fullName evidence="1">SAM-dependent methyltransferase</fullName>
    </submittedName>
</protein>
<organism evidence="1 2">
    <name type="scientific">Pacificimonas flava</name>
    <dbReference type="NCBI Taxonomy" id="1234595"/>
    <lineage>
        <taxon>Bacteria</taxon>
        <taxon>Pseudomonadati</taxon>
        <taxon>Pseudomonadota</taxon>
        <taxon>Alphaproteobacteria</taxon>
        <taxon>Sphingomonadales</taxon>
        <taxon>Sphingosinicellaceae</taxon>
        <taxon>Pacificimonas</taxon>
    </lineage>
</organism>
<sequence length="197" mass="21582">MTSARSPAAQRNRTAIWTTLAPFLPASGRVLMIAEGTGEHAAYFAAQAPQLDWLPSDPGPEARSIIAERRKEEGLTNLLAPIDLNAAADSWPVDEAVAITCINMVHISPWSATEGLFRGASRLLPDGASLYLYGPYRRGSRPLEPSNERFDESLRARDAAWGLREVDEVVALADTNHFSLALLEEMPANNLSLVFRR</sequence>
<dbReference type="SUPFAM" id="SSF53335">
    <property type="entry name" value="S-adenosyl-L-methionine-dependent methyltransferases"/>
    <property type="match status" value="1"/>
</dbReference>
<dbReference type="GO" id="GO:0032259">
    <property type="term" value="P:methylation"/>
    <property type="evidence" value="ECO:0007669"/>
    <property type="project" value="UniProtKB-KW"/>
</dbReference>
<dbReference type="Gene3D" id="3.40.50.150">
    <property type="entry name" value="Vaccinia Virus protein VP39"/>
    <property type="match status" value="1"/>
</dbReference>
<dbReference type="OrthoDB" id="5525831at2"/>
<dbReference type="EMBL" id="NFZT01000001">
    <property type="protein sequence ID" value="OWV33517.1"/>
    <property type="molecule type" value="Genomic_DNA"/>
</dbReference>
<proteinExistence type="predicted"/>
<accession>A0A219B596</accession>
<dbReference type="GO" id="GO:0008168">
    <property type="term" value="F:methyltransferase activity"/>
    <property type="evidence" value="ECO:0007669"/>
    <property type="project" value="UniProtKB-KW"/>
</dbReference>
<evidence type="ECO:0000313" key="1">
    <source>
        <dbReference type="EMBL" id="OWV33517.1"/>
    </source>
</evidence>
<dbReference type="InterPro" id="IPR010342">
    <property type="entry name" value="DUF938"/>
</dbReference>